<evidence type="ECO:0000313" key="1">
    <source>
        <dbReference type="EMBL" id="KZN41026.1"/>
    </source>
</evidence>
<comment type="caution">
    <text evidence="1">The sequence shown here is derived from an EMBL/GenBank/DDBJ whole genome shotgun (WGS) entry which is preliminary data.</text>
</comment>
<reference evidence="1 2" key="1">
    <citation type="submission" date="2013-07" db="EMBL/GenBank/DDBJ databases">
        <title>Comparative Genomic and Metabolomic Analysis of Twelve Strains of Pseudoalteromonas luteoviolacea.</title>
        <authorList>
            <person name="Vynne N.G."/>
            <person name="Mansson M."/>
            <person name="Gram L."/>
        </authorList>
    </citation>
    <scope>NUCLEOTIDE SEQUENCE [LARGE SCALE GENOMIC DNA]</scope>
    <source>
        <strain evidence="1 2">DSM 6061</strain>
    </source>
</reference>
<sequence>MFIGFLFFALAGFLMLYGNEIGQAQINRLKLAFRLLFKHPVQGGA</sequence>
<name>A0A166XXW6_9GAMM</name>
<dbReference type="PATRIC" id="fig|1365250.3.peg.1391"/>
<proteinExistence type="predicted"/>
<organism evidence="1 2">
    <name type="scientific">Pseudoalteromonas luteoviolacea DSM 6061</name>
    <dbReference type="NCBI Taxonomy" id="1365250"/>
    <lineage>
        <taxon>Bacteria</taxon>
        <taxon>Pseudomonadati</taxon>
        <taxon>Pseudomonadota</taxon>
        <taxon>Gammaproteobacteria</taxon>
        <taxon>Alteromonadales</taxon>
        <taxon>Pseudoalteromonadaceae</taxon>
        <taxon>Pseudoalteromonas</taxon>
    </lineage>
</organism>
<dbReference type="AlphaFoldDB" id="A0A166XXW6"/>
<gene>
    <name evidence="1" type="ORF">N475_01200</name>
</gene>
<accession>A0A166XXW6</accession>
<protein>
    <submittedName>
        <fullName evidence="1">Uncharacterized protein</fullName>
    </submittedName>
</protein>
<evidence type="ECO:0000313" key="2">
    <source>
        <dbReference type="Proteomes" id="UP000076643"/>
    </source>
</evidence>
<keyword evidence="2" id="KW-1185">Reference proteome</keyword>
<dbReference type="Proteomes" id="UP000076643">
    <property type="component" value="Unassembled WGS sequence"/>
</dbReference>
<dbReference type="EMBL" id="AUYB01000092">
    <property type="protein sequence ID" value="KZN41026.1"/>
    <property type="molecule type" value="Genomic_DNA"/>
</dbReference>